<keyword evidence="2" id="KW-0238">DNA-binding</keyword>
<evidence type="ECO:0000313" key="6">
    <source>
        <dbReference type="Proteomes" id="UP000315133"/>
    </source>
</evidence>
<comment type="caution">
    <text evidence="5">The sequence shown here is derived from an EMBL/GenBank/DDBJ whole genome shotgun (WGS) entry which is preliminary data.</text>
</comment>
<evidence type="ECO:0000313" key="5">
    <source>
        <dbReference type="EMBL" id="TQM97774.1"/>
    </source>
</evidence>
<name>A0A543KRS5_9MICO</name>
<dbReference type="EMBL" id="VFPU01000001">
    <property type="protein sequence ID" value="TQM97774.1"/>
    <property type="molecule type" value="Genomic_DNA"/>
</dbReference>
<dbReference type="InterPro" id="IPR008920">
    <property type="entry name" value="TF_FadR/GntR_C"/>
</dbReference>
<dbReference type="RefSeq" id="WP_141819599.1">
    <property type="nucleotide sequence ID" value="NZ_BAAAIL010000001.1"/>
</dbReference>
<dbReference type="InterPro" id="IPR036388">
    <property type="entry name" value="WH-like_DNA-bd_sf"/>
</dbReference>
<evidence type="ECO:0000256" key="1">
    <source>
        <dbReference type="ARBA" id="ARBA00023015"/>
    </source>
</evidence>
<evidence type="ECO:0000259" key="4">
    <source>
        <dbReference type="PROSITE" id="PS50949"/>
    </source>
</evidence>
<accession>A0A543KRS5</accession>
<dbReference type="Proteomes" id="UP000315133">
    <property type="component" value="Unassembled WGS sequence"/>
</dbReference>
<dbReference type="PRINTS" id="PR00035">
    <property type="entry name" value="HTHGNTR"/>
</dbReference>
<dbReference type="Pfam" id="PF07729">
    <property type="entry name" value="FCD"/>
    <property type="match status" value="1"/>
</dbReference>
<dbReference type="Gene3D" id="1.20.120.530">
    <property type="entry name" value="GntR ligand-binding domain-like"/>
    <property type="match status" value="1"/>
</dbReference>
<feature type="domain" description="HTH gntR-type" evidence="4">
    <location>
        <begin position="8"/>
        <end position="78"/>
    </location>
</feature>
<dbReference type="CDD" id="cd07377">
    <property type="entry name" value="WHTH_GntR"/>
    <property type="match status" value="1"/>
</dbReference>
<dbReference type="Pfam" id="PF00392">
    <property type="entry name" value="GntR"/>
    <property type="match status" value="1"/>
</dbReference>
<reference evidence="5 6" key="1">
    <citation type="submission" date="2019-06" db="EMBL/GenBank/DDBJ databases">
        <title>Sequencing the genomes of 1000 actinobacteria strains.</title>
        <authorList>
            <person name="Klenk H.-P."/>
        </authorList>
    </citation>
    <scope>NUCLEOTIDE SEQUENCE [LARGE SCALE GENOMIC DNA]</scope>
    <source>
        <strain evidence="5 6">DSM 12362</strain>
    </source>
</reference>
<dbReference type="GO" id="GO:0003677">
    <property type="term" value="F:DNA binding"/>
    <property type="evidence" value="ECO:0007669"/>
    <property type="project" value="UniProtKB-KW"/>
</dbReference>
<gene>
    <name evidence="5" type="ORF">FB476_2699</name>
</gene>
<dbReference type="AlphaFoldDB" id="A0A543KRS5"/>
<dbReference type="SUPFAM" id="SSF46785">
    <property type="entry name" value="Winged helix' DNA-binding domain"/>
    <property type="match status" value="1"/>
</dbReference>
<dbReference type="GO" id="GO:0003700">
    <property type="term" value="F:DNA-binding transcription factor activity"/>
    <property type="evidence" value="ECO:0007669"/>
    <property type="project" value="InterPro"/>
</dbReference>
<dbReference type="SMART" id="SM00345">
    <property type="entry name" value="HTH_GNTR"/>
    <property type="match status" value="1"/>
</dbReference>
<organism evidence="5 6">
    <name type="scientific">Ornithinimicrobium humiphilum</name>
    <dbReference type="NCBI Taxonomy" id="125288"/>
    <lineage>
        <taxon>Bacteria</taxon>
        <taxon>Bacillati</taxon>
        <taxon>Actinomycetota</taxon>
        <taxon>Actinomycetes</taxon>
        <taxon>Micrococcales</taxon>
        <taxon>Ornithinimicrobiaceae</taxon>
        <taxon>Ornithinimicrobium</taxon>
    </lineage>
</organism>
<dbReference type="InterPro" id="IPR011711">
    <property type="entry name" value="GntR_C"/>
</dbReference>
<evidence type="ECO:0000256" key="2">
    <source>
        <dbReference type="ARBA" id="ARBA00023125"/>
    </source>
</evidence>
<dbReference type="InterPro" id="IPR036390">
    <property type="entry name" value="WH_DNA-bd_sf"/>
</dbReference>
<sequence length="243" mass="27239">MPTTVRPQKTALIVAKRVVEEIHRGGFSAGDRLPPERVMLEDYGVGRGTLREALRFLELQGILTLKPGPGGGPVIEQPDATHLANGLMLLLQFSDARFSMIVEARHDLEPIMARHAASRMDEDAMTRLTSSVDQMRDNLTDREIFLATNREFHEVIAWGSGNAMYGFLIDALIDIVDGTHMGVDYPERRRQAILAAHERILGALHDHDGDSSHAAMSEHMGEFVKYMERHYADVLDRTVTWGR</sequence>
<dbReference type="Gene3D" id="1.10.10.10">
    <property type="entry name" value="Winged helix-like DNA-binding domain superfamily/Winged helix DNA-binding domain"/>
    <property type="match status" value="1"/>
</dbReference>
<dbReference type="InterPro" id="IPR000524">
    <property type="entry name" value="Tscrpt_reg_HTH_GntR"/>
</dbReference>
<keyword evidence="1" id="KW-0805">Transcription regulation</keyword>
<dbReference type="SUPFAM" id="SSF48008">
    <property type="entry name" value="GntR ligand-binding domain-like"/>
    <property type="match status" value="1"/>
</dbReference>
<dbReference type="OrthoDB" id="9784718at2"/>
<dbReference type="PANTHER" id="PTHR43537:SF5">
    <property type="entry name" value="UXU OPERON TRANSCRIPTIONAL REGULATOR"/>
    <property type="match status" value="1"/>
</dbReference>
<keyword evidence="6" id="KW-1185">Reference proteome</keyword>
<dbReference type="PROSITE" id="PS50949">
    <property type="entry name" value="HTH_GNTR"/>
    <property type="match status" value="1"/>
</dbReference>
<proteinExistence type="predicted"/>
<keyword evidence="3" id="KW-0804">Transcription</keyword>
<protein>
    <submittedName>
        <fullName evidence="5">GntR family transcriptional regulator</fullName>
    </submittedName>
</protein>
<dbReference type="SMART" id="SM00895">
    <property type="entry name" value="FCD"/>
    <property type="match status" value="1"/>
</dbReference>
<evidence type="ECO:0000256" key="3">
    <source>
        <dbReference type="ARBA" id="ARBA00023163"/>
    </source>
</evidence>
<dbReference type="PANTHER" id="PTHR43537">
    <property type="entry name" value="TRANSCRIPTIONAL REGULATOR, GNTR FAMILY"/>
    <property type="match status" value="1"/>
</dbReference>